<dbReference type="InterPro" id="IPR036515">
    <property type="entry name" value="Transposase_17_sf"/>
</dbReference>
<evidence type="ECO:0000313" key="2">
    <source>
        <dbReference type="EMBL" id="PIS06815.1"/>
    </source>
</evidence>
<dbReference type="Proteomes" id="UP000231162">
    <property type="component" value="Unassembled WGS sequence"/>
</dbReference>
<sequence>MTMRKTIIANGEYYHIFNRGTDKKTIFATSNEYRRFLDLMRFYQYEKPIRFSFLNKIERENIILERSGEKLVEIICYCLMPNHYHLLLKQNSDNGISRFIRIITNSYARYFNIAHERTGILFQGNFKAVRVEDNEQLLYLSRYIHDNPRAGFLQDNSSTWNWSSIHEFISNSRGQCDKQIILEQFRNTKTYLNFIDDYKNNINTRSHIENLILD</sequence>
<protein>
    <recommendedName>
        <fullName evidence="1">Transposase IS200-like domain-containing protein</fullName>
    </recommendedName>
</protein>
<dbReference type="AlphaFoldDB" id="A0A2M6R8F1"/>
<feature type="domain" description="Transposase IS200-like" evidence="1">
    <location>
        <begin position="9"/>
        <end position="147"/>
    </location>
</feature>
<dbReference type="InterPro" id="IPR002686">
    <property type="entry name" value="Transposase_17"/>
</dbReference>
<dbReference type="GO" id="GO:0004803">
    <property type="term" value="F:transposase activity"/>
    <property type="evidence" value="ECO:0007669"/>
    <property type="project" value="InterPro"/>
</dbReference>
<dbReference type="PANTHER" id="PTHR34322:SF2">
    <property type="entry name" value="TRANSPOSASE IS200-LIKE DOMAIN-CONTAINING PROTEIN"/>
    <property type="match status" value="1"/>
</dbReference>
<dbReference type="EMBL" id="PEZX01000033">
    <property type="protein sequence ID" value="PIS06815.1"/>
    <property type="molecule type" value="Genomic_DNA"/>
</dbReference>
<dbReference type="Gene3D" id="3.30.70.1290">
    <property type="entry name" value="Transposase IS200-like"/>
    <property type="match status" value="1"/>
</dbReference>
<dbReference type="GO" id="GO:0006313">
    <property type="term" value="P:DNA transposition"/>
    <property type="evidence" value="ECO:0007669"/>
    <property type="project" value="InterPro"/>
</dbReference>
<dbReference type="PANTHER" id="PTHR34322">
    <property type="entry name" value="TRANSPOSASE, Y1_TNP DOMAIN-CONTAINING"/>
    <property type="match status" value="1"/>
</dbReference>
<dbReference type="GO" id="GO:0003677">
    <property type="term" value="F:DNA binding"/>
    <property type="evidence" value="ECO:0007669"/>
    <property type="project" value="InterPro"/>
</dbReference>
<evidence type="ECO:0000259" key="1">
    <source>
        <dbReference type="SMART" id="SM01321"/>
    </source>
</evidence>
<accession>A0A2M6R8F1</accession>
<dbReference type="SMART" id="SM01321">
    <property type="entry name" value="Y1_Tnp"/>
    <property type="match status" value="1"/>
</dbReference>
<evidence type="ECO:0000313" key="3">
    <source>
        <dbReference type="Proteomes" id="UP000231162"/>
    </source>
</evidence>
<comment type="caution">
    <text evidence="2">The sequence shown here is derived from an EMBL/GenBank/DDBJ whole genome shotgun (WGS) entry which is preliminary data.</text>
</comment>
<proteinExistence type="predicted"/>
<dbReference type="SUPFAM" id="SSF143422">
    <property type="entry name" value="Transposase IS200-like"/>
    <property type="match status" value="1"/>
</dbReference>
<gene>
    <name evidence="2" type="ORF">COT79_02605</name>
</gene>
<dbReference type="Pfam" id="PF01797">
    <property type="entry name" value="Y1_Tnp"/>
    <property type="match status" value="1"/>
</dbReference>
<organism evidence="2 3">
    <name type="scientific">Candidatus Berkelbacteria bacterium CG10_big_fil_rev_8_21_14_0_10_43_14</name>
    <dbReference type="NCBI Taxonomy" id="1974515"/>
    <lineage>
        <taxon>Bacteria</taxon>
        <taxon>Candidatus Berkelbacteria</taxon>
    </lineage>
</organism>
<reference evidence="3" key="1">
    <citation type="submission" date="2017-09" db="EMBL/GenBank/DDBJ databases">
        <title>Depth-based differentiation of microbial function through sediment-hosted aquifers and enrichment of novel symbionts in the deep terrestrial subsurface.</title>
        <authorList>
            <person name="Probst A.J."/>
            <person name="Ladd B."/>
            <person name="Jarett J.K."/>
            <person name="Geller-Mcgrath D.E."/>
            <person name="Sieber C.M.K."/>
            <person name="Emerson J.B."/>
            <person name="Anantharaman K."/>
            <person name="Thomas B.C."/>
            <person name="Malmstrom R."/>
            <person name="Stieglmeier M."/>
            <person name="Klingl A."/>
            <person name="Woyke T."/>
            <person name="Ryan C.M."/>
            <person name="Banfield J.F."/>
        </authorList>
    </citation>
    <scope>NUCLEOTIDE SEQUENCE [LARGE SCALE GENOMIC DNA]</scope>
</reference>
<name>A0A2M6R8F1_9BACT</name>